<gene>
    <name evidence="2" type="ORF">E3O44_09900</name>
</gene>
<dbReference type="RefSeq" id="WP_134534566.1">
    <property type="nucleotide sequence ID" value="NZ_SOFG01000011.1"/>
</dbReference>
<proteinExistence type="predicted"/>
<reference evidence="2 3" key="1">
    <citation type="submission" date="2019-03" db="EMBL/GenBank/DDBJ databases">
        <title>Genomics of glacier-inhabiting Cryobacterium strains.</title>
        <authorList>
            <person name="Liu Q."/>
            <person name="Xin Y.-H."/>
        </authorList>
    </citation>
    <scope>NUCLEOTIDE SEQUENCE [LARGE SCALE GENOMIC DNA]</scope>
    <source>
        <strain evidence="2 3">MDB2-B</strain>
    </source>
</reference>
<dbReference type="Proteomes" id="UP000297608">
    <property type="component" value="Unassembled WGS sequence"/>
</dbReference>
<feature type="compositionally biased region" description="Basic and acidic residues" evidence="1">
    <location>
        <begin position="109"/>
        <end position="124"/>
    </location>
</feature>
<sequence>MSEFGVLILLGFGDTIDSVPAHNETAIETPGRTDVDDLAVTLARRAADLLAAARLSPDVVFTPPRTNSIRFVNTLLCELHKLPRTVISDRRLDVEPAWPRARANLRHDRSHPDGWLSRTERSLDPSDAGGHRGSLWEGNVRAPDTEAAIPNSFATPVMSDFYSERVVSFLLAHQTVLIVASPTSIRGLRSTLSGNAAQLGDELPAGQPLAFTFDRHLRPTDPEGRNL</sequence>
<keyword evidence="3" id="KW-1185">Reference proteome</keyword>
<dbReference type="Gene3D" id="3.40.50.1240">
    <property type="entry name" value="Phosphoglycerate mutase-like"/>
    <property type="match status" value="1"/>
</dbReference>
<name>A0ABY2ICT8_9MICO</name>
<evidence type="ECO:0008006" key="4">
    <source>
        <dbReference type="Google" id="ProtNLM"/>
    </source>
</evidence>
<feature type="region of interest" description="Disordered" evidence="1">
    <location>
        <begin position="109"/>
        <end position="138"/>
    </location>
</feature>
<accession>A0ABY2ICT8</accession>
<organism evidence="2 3">
    <name type="scientific">Cryobacterium algoricola</name>
    <dbReference type="NCBI Taxonomy" id="1259183"/>
    <lineage>
        <taxon>Bacteria</taxon>
        <taxon>Bacillati</taxon>
        <taxon>Actinomycetota</taxon>
        <taxon>Actinomycetes</taxon>
        <taxon>Micrococcales</taxon>
        <taxon>Microbacteriaceae</taxon>
        <taxon>Cryobacterium</taxon>
    </lineage>
</organism>
<comment type="caution">
    <text evidence="2">The sequence shown here is derived from an EMBL/GenBank/DDBJ whole genome shotgun (WGS) entry which is preliminary data.</text>
</comment>
<protein>
    <recommendedName>
        <fullName evidence="4">Histidine phosphatase family protein</fullName>
    </recommendedName>
</protein>
<evidence type="ECO:0000313" key="2">
    <source>
        <dbReference type="EMBL" id="TFB87411.1"/>
    </source>
</evidence>
<dbReference type="InterPro" id="IPR029033">
    <property type="entry name" value="His_PPase_superfam"/>
</dbReference>
<evidence type="ECO:0000256" key="1">
    <source>
        <dbReference type="SAM" id="MobiDB-lite"/>
    </source>
</evidence>
<evidence type="ECO:0000313" key="3">
    <source>
        <dbReference type="Proteomes" id="UP000297608"/>
    </source>
</evidence>
<dbReference type="EMBL" id="SOFG01000011">
    <property type="protein sequence ID" value="TFB87411.1"/>
    <property type="molecule type" value="Genomic_DNA"/>
</dbReference>